<keyword evidence="3" id="KW-1185">Reference proteome</keyword>
<feature type="chain" id="PRO_5045907737" evidence="1">
    <location>
        <begin position="28"/>
        <end position="152"/>
    </location>
</feature>
<organism evidence="2 3">
    <name type="scientific">Lentilactobacillus diolivorans</name>
    <dbReference type="NCBI Taxonomy" id="179838"/>
    <lineage>
        <taxon>Bacteria</taxon>
        <taxon>Bacillati</taxon>
        <taxon>Bacillota</taxon>
        <taxon>Bacilli</taxon>
        <taxon>Lactobacillales</taxon>
        <taxon>Lactobacillaceae</taxon>
        <taxon>Lentilactobacillus</taxon>
    </lineage>
</organism>
<protein>
    <submittedName>
        <fullName evidence="2">Uncharacterized protein</fullName>
    </submittedName>
</protein>
<evidence type="ECO:0000313" key="2">
    <source>
        <dbReference type="EMBL" id="GEP24502.1"/>
    </source>
</evidence>
<evidence type="ECO:0000256" key="1">
    <source>
        <dbReference type="SAM" id="SignalP"/>
    </source>
</evidence>
<keyword evidence="1" id="KW-0732">Signal</keyword>
<gene>
    <name evidence="2" type="ORF">LDI01_20950</name>
</gene>
<dbReference type="EMBL" id="BKAB01000038">
    <property type="protein sequence ID" value="GEP24502.1"/>
    <property type="molecule type" value="Genomic_DNA"/>
</dbReference>
<name>A0ABQ0XEP1_9LACO</name>
<evidence type="ECO:0000313" key="3">
    <source>
        <dbReference type="Proteomes" id="UP000321409"/>
    </source>
</evidence>
<accession>A0ABQ0XEP1</accession>
<proteinExistence type="predicted"/>
<dbReference type="RefSeq" id="WP_147008593.1">
    <property type="nucleotide sequence ID" value="NZ_BKAB01000038.1"/>
</dbReference>
<dbReference type="Proteomes" id="UP000321409">
    <property type="component" value="Unassembled WGS sequence"/>
</dbReference>
<sequence length="152" mass="17713">MRFFKISLAVVTLGIGLGLTTVTPVKASTYHSGTPKALRGTWYLVTDSPKQYITYWQNHTGMNTLVYSNNLQAYYKNDPYGLTYVKYKSLGNDAYRIAGWTYSTNQDYRGIASNSEHYTYNVKKISKNYIYLYDRNTVYRRKPNFRLVTINY</sequence>
<reference evidence="2 3" key="1">
    <citation type="submission" date="2019-07" db="EMBL/GenBank/DDBJ databases">
        <title>Whole genome shotgun sequence of Lactobacillus diolivorans NBRC 107869.</title>
        <authorList>
            <person name="Hosoyama A."/>
            <person name="Uohara A."/>
            <person name="Ohji S."/>
            <person name="Ichikawa N."/>
        </authorList>
    </citation>
    <scope>NUCLEOTIDE SEQUENCE [LARGE SCALE GENOMIC DNA]</scope>
    <source>
        <strain evidence="2 3">NBRC 107869</strain>
    </source>
</reference>
<feature type="signal peptide" evidence="1">
    <location>
        <begin position="1"/>
        <end position="27"/>
    </location>
</feature>
<comment type="caution">
    <text evidence="2">The sequence shown here is derived from an EMBL/GenBank/DDBJ whole genome shotgun (WGS) entry which is preliminary data.</text>
</comment>